<reference evidence="2 3" key="1">
    <citation type="submission" date="2023-07" db="EMBL/GenBank/DDBJ databases">
        <title>Genomic Encyclopedia of Type Strains, Phase IV (KMG-IV): sequencing the most valuable type-strain genomes for metagenomic binning, comparative biology and taxonomic classification.</title>
        <authorList>
            <person name="Goeker M."/>
        </authorList>
    </citation>
    <scope>NUCLEOTIDE SEQUENCE [LARGE SCALE GENOMIC DNA]</scope>
    <source>
        <strain evidence="2 3">DSM 16460</strain>
    </source>
</reference>
<dbReference type="SUPFAM" id="SSF88659">
    <property type="entry name" value="Sigma3 and sigma4 domains of RNA polymerase sigma factors"/>
    <property type="match status" value="1"/>
</dbReference>
<organism evidence="2 3">
    <name type="scientific">Alkalibacillus salilacus</name>
    <dbReference type="NCBI Taxonomy" id="284582"/>
    <lineage>
        <taxon>Bacteria</taxon>
        <taxon>Bacillati</taxon>
        <taxon>Bacillota</taxon>
        <taxon>Bacilli</taxon>
        <taxon>Bacillales</taxon>
        <taxon>Bacillaceae</taxon>
        <taxon>Alkalibacillus</taxon>
    </lineage>
</organism>
<evidence type="ECO:0000313" key="3">
    <source>
        <dbReference type="Proteomes" id="UP001224359"/>
    </source>
</evidence>
<dbReference type="Proteomes" id="UP001224359">
    <property type="component" value="Unassembled WGS sequence"/>
</dbReference>
<dbReference type="InterPro" id="IPR014284">
    <property type="entry name" value="RNA_pol_sigma-70_dom"/>
</dbReference>
<comment type="caution">
    <text evidence="2">The sequence shown here is derived from an EMBL/GenBank/DDBJ whole genome shotgun (WGS) entry which is preliminary data.</text>
</comment>
<keyword evidence="3" id="KW-1185">Reference proteome</keyword>
<protein>
    <submittedName>
        <fullName evidence="2">RNA polymerase sigma factor (Sigma-70 family)</fullName>
    </submittedName>
</protein>
<feature type="domain" description="RNA polymerase sigma factor 70 region 4 type 2" evidence="1">
    <location>
        <begin position="131"/>
        <end position="183"/>
    </location>
</feature>
<dbReference type="EMBL" id="JAUSTQ010000001">
    <property type="protein sequence ID" value="MDQ0158413.1"/>
    <property type="molecule type" value="Genomic_DNA"/>
</dbReference>
<dbReference type="NCBIfam" id="TIGR02937">
    <property type="entry name" value="sigma70-ECF"/>
    <property type="match status" value="1"/>
</dbReference>
<name>A0ABT9VBS6_9BACI</name>
<proteinExistence type="predicted"/>
<gene>
    <name evidence="2" type="ORF">J2S77_000363</name>
</gene>
<dbReference type="Gene3D" id="1.20.140.160">
    <property type="match status" value="1"/>
</dbReference>
<dbReference type="RefSeq" id="WP_306974088.1">
    <property type="nucleotide sequence ID" value="NZ_JAUSTQ010000001.1"/>
</dbReference>
<accession>A0ABT9VBS6</accession>
<dbReference type="InterPro" id="IPR013324">
    <property type="entry name" value="RNA_pol_sigma_r3/r4-like"/>
</dbReference>
<sequence>MYEAYHCVDEFVNQNPELFEQPIIKSFFQEQDHFLLLKKAIEYNDENANQELNQQFIKFYMTYRLVSYISVLSRRYTNDYDQKLKKHQDRHVLILDKPASEDDDTAIIDLFPAEHDAYDLHGTITDIFSDERLINAINDLSKKKKRILELTFMGQLSIKEIAEYFNDSSQNISKHKRDAVKKIKSKLS</sequence>
<dbReference type="InterPro" id="IPR013249">
    <property type="entry name" value="RNA_pol_sigma70_r4_t2"/>
</dbReference>
<evidence type="ECO:0000313" key="2">
    <source>
        <dbReference type="EMBL" id="MDQ0158413.1"/>
    </source>
</evidence>
<dbReference type="Pfam" id="PF08281">
    <property type="entry name" value="Sigma70_r4_2"/>
    <property type="match status" value="1"/>
</dbReference>
<evidence type="ECO:0000259" key="1">
    <source>
        <dbReference type="Pfam" id="PF08281"/>
    </source>
</evidence>